<gene>
    <name evidence="1" type="ORF">BJ508DRAFT_219102</name>
</gene>
<dbReference type="AlphaFoldDB" id="A0A3N4H711"/>
<sequence length="112" mass="13377">MKAVSWFSWVLQQSPVFLYGLLPDNHYRGYLCFVKAARLCAYGWDITDDDVDEIDRLITEFLEYYETHIYKLRWKRLSACRPVIHQLKHVAQTIRILGPMSGYTQFPIERFI</sequence>
<evidence type="ECO:0000313" key="2">
    <source>
        <dbReference type="Proteomes" id="UP000275078"/>
    </source>
</evidence>
<proteinExistence type="predicted"/>
<name>A0A3N4H711_ASCIM</name>
<dbReference type="OrthoDB" id="5409723at2759"/>
<reference evidence="1 2" key="1">
    <citation type="journal article" date="2018" name="Nat. Ecol. Evol.">
        <title>Pezizomycetes genomes reveal the molecular basis of ectomycorrhizal truffle lifestyle.</title>
        <authorList>
            <person name="Murat C."/>
            <person name="Payen T."/>
            <person name="Noel B."/>
            <person name="Kuo A."/>
            <person name="Morin E."/>
            <person name="Chen J."/>
            <person name="Kohler A."/>
            <person name="Krizsan K."/>
            <person name="Balestrini R."/>
            <person name="Da Silva C."/>
            <person name="Montanini B."/>
            <person name="Hainaut M."/>
            <person name="Levati E."/>
            <person name="Barry K.W."/>
            <person name="Belfiori B."/>
            <person name="Cichocki N."/>
            <person name="Clum A."/>
            <person name="Dockter R.B."/>
            <person name="Fauchery L."/>
            <person name="Guy J."/>
            <person name="Iotti M."/>
            <person name="Le Tacon F."/>
            <person name="Lindquist E.A."/>
            <person name="Lipzen A."/>
            <person name="Malagnac F."/>
            <person name="Mello A."/>
            <person name="Molinier V."/>
            <person name="Miyauchi S."/>
            <person name="Poulain J."/>
            <person name="Riccioni C."/>
            <person name="Rubini A."/>
            <person name="Sitrit Y."/>
            <person name="Splivallo R."/>
            <person name="Traeger S."/>
            <person name="Wang M."/>
            <person name="Zifcakova L."/>
            <person name="Wipf D."/>
            <person name="Zambonelli A."/>
            <person name="Paolocci F."/>
            <person name="Nowrousian M."/>
            <person name="Ottonello S."/>
            <person name="Baldrian P."/>
            <person name="Spatafora J.W."/>
            <person name="Henrissat B."/>
            <person name="Nagy L.G."/>
            <person name="Aury J.M."/>
            <person name="Wincker P."/>
            <person name="Grigoriev I.V."/>
            <person name="Bonfante P."/>
            <person name="Martin F.M."/>
        </authorList>
    </citation>
    <scope>NUCLEOTIDE SEQUENCE [LARGE SCALE GENOMIC DNA]</scope>
    <source>
        <strain evidence="1 2">RN42</strain>
    </source>
</reference>
<dbReference type="Proteomes" id="UP000275078">
    <property type="component" value="Unassembled WGS sequence"/>
</dbReference>
<dbReference type="PANTHER" id="PTHR46579">
    <property type="entry name" value="F5/8 TYPE C DOMAIN-CONTAINING PROTEIN-RELATED"/>
    <property type="match status" value="1"/>
</dbReference>
<accession>A0A3N4H711</accession>
<dbReference type="PANTHER" id="PTHR46579:SF1">
    <property type="entry name" value="F5_8 TYPE C DOMAIN-CONTAINING PROTEIN"/>
    <property type="match status" value="1"/>
</dbReference>
<protein>
    <submittedName>
        <fullName evidence="1">Uncharacterized protein</fullName>
    </submittedName>
</protein>
<feature type="non-terminal residue" evidence="1">
    <location>
        <position position="112"/>
    </location>
</feature>
<dbReference type="EMBL" id="ML120121">
    <property type="protein sequence ID" value="RPA70695.1"/>
    <property type="molecule type" value="Genomic_DNA"/>
</dbReference>
<keyword evidence="2" id="KW-1185">Reference proteome</keyword>
<evidence type="ECO:0000313" key="1">
    <source>
        <dbReference type="EMBL" id="RPA70695.1"/>
    </source>
</evidence>
<organism evidence="1 2">
    <name type="scientific">Ascobolus immersus RN42</name>
    <dbReference type="NCBI Taxonomy" id="1160509"/>
    <lineage>
        <taxon>Eukaryota</taxon>
        <taxon>Fungi</taxon>
        <taxon>Dikarya</taxon>
        <taxon>Ascomycota</taxon>
        <taxon>Pezizomycotina</taxon>
        <taxon>Pezizomycetes</taxon>
        <taxon>Pezizales</taxon>
        <taxon>Ascobolaceae</taxon>
        <taxon>Ascobolus</taxon>
    </lineage>
</organism>